<keyword evidence="3" id="KW-1185">Reference proteome</keyword>
<evidence type="ECO:0000313" key="2">
    <source>
        <dbReference type="EMBL" id="RAI42093.1"/>
    </source>
</evidence>
<protein>
    <submittedName>
        <fullName evidence="2">ABC transporter substrate-binding protein</fullName>
    </submittedName>
</protein>
<reference evidence="2 3" key="1">
    <citation type="submission" date="2017-07" db="EMBL/GenBank/DDBJ databases">
        <title>Draft Genome Sequences of Select Purple Nonsulfur Bacteria.</title>
        <authorList>
            <person name="Lasarre B."/>
            <person name="Mckinlay J.B."/>
        </authorList>
    </citation>
    <scope>NUCLEOTIDE SEQUENCE [LARGE SCALE GENOMIC DNA]</scope>
    <source>
        <strain evidence="2 3">DSM 5909</strain>
    </source>
</reference>
<sequence length="327" mass="34115">MRRRDLLAGGAAMLAAGPGIRSARAQGDTWPSQTIRLIVPFPPGAANDTLGRAVADQLAPRLGKPVVVDNRSGAGGSIGSAAVARAAPDGYTLLLGHIGTLAVNPAIYPKLPYDPVKDFDPVAMIASVTNVMVVHPAQPFRDLQSLVEFARKNPNRLRYCSAGNGSAGHIVMLAFLQATGVQMEHVPYRGLAQGLTDLVAGVVELTIGGAPTVMPLVNQGLLRAIGVSSPKRMASLPDLPTVAETVAPGFDVRPWYGIAAPAGTPPEIVKRLNTEINAIVETPAVKARLELEGADPTPMAPAAMASFIKSEVQRWGDLIRAAGVTAQ</sequence>
<dbReference type="Pfam" id="PF03401">
    <property type="entry name" value="TctC"/>
    <property type="match status" value="1"/>
</dbReference>
<evidence type="ECO:0000313" key="3">
    <source>
        <dbReference type="Proteomes" id="UP000249130"/>
    </source>
</evidence>
<dbReference type="Gene3D" id="3.40.190.150">
    <property type="entry name" value="Bordetella uptake gene, domain 1"/>
    <property type="match status" value="1"/>
</dbReference>
<dbReference type="Gene3D" id="3.40.190.10">
    <property type="entry name" value="Periplasmic binding protein-like II"/>
    <property type="match status" value="1"/>
</dbReference>
<dbReference type="InterPro" id="IPR042100">
    <property type="entry name" value="Bug_dom1"/>
</dbReference>
<dbReference type="OrthoDB" id="7375033at2"/>
<dbReference type="EMBL" id="NPEX01000166">
    <property type="protein sequence ID" value="RAI42093.1"/>
    <property type="molecule type" value="Genomic_DNA"/>
</dbReference>
<dbReference type="RefSeq" id="WP_111420827.1">
    <property type="nucleotide sequence ID" value="NZ_NPEX01000166.1"/>
</dbReference>
<comment type="caution">
    <text evidence="2">The sequence shown here is derived from an EMBL/GenBank/DDBJ whole genome shotgun (WGS) entry which is preliminary data.</text>
</comment>
<dbReference type="AlphaFoldDB" id="A0A327KWR1"/>
<dbReference type="InterPro" id="IPR005064">
    <property type="entry name" value="BUG"/>
</dbReference>
<name>A0A327KWR1_9BRAD</name>
<dbReference type="SUPFAM" id="SSF53850">
    <property type="entry name" value="Periplasmic binding protein-like II"/>
    <property type="match status" value="1"/>
</dbReference>
<comment type="similarity">
    <text evidence="1">Belongs to the UPF0065 (bug) family.</text>
</comment>
<dbReference type="PANTHER" id="PTHR42928">
    <property type="entry name" value="TRICARBOXYLATE-BINDING PROTEIN"/>
    <property type="match status" value="1"/>
</dbReference>
<dbReference type="PIRSF" id="PIRSF017082">
    <property type="entry name" value="YflP"/>
    <property type="match status" value="1"/>
</dbReference>
<proteinExistence type="inferred from homology"/>
<evidence type="ECO:0000256" key="1">
    <source>
        <dbReference type="ARBA" id="ARBA00006987"/>
    </source>
</evidence>
<dbReference type="CDD" id="cd13578">
    <property type="entry name" value="PBP2_Bug27"/>
    <property type="match status" value="1"/>
</dbReference>
<accession>A0A327KWR1</accession>
<gene>
    <name evidence="2" type="ORF">CH341_20345</name>
</gene>
<dbReference type="Proteomes" id="UP000249130">
    <property type="component" value="Unassembled WGS sequence"/>
</dbReference>
<dbReference type="PANTHER" id="PTHR42928:SF5">
    <property type="entry name" value="BLR1237 PROTEIN"/>
    <property type="match status" value="1"/>
</dbReference>
<organism evidence="2 3">
    <name type="scientific">Rhodoplanes roseus</name>
    <dbReference type="NCBI Taxonomy" id="29409"/>
    <lineage>
        <taxon>Bacteria</taxon>
        <taxon>Pseudomonadati</taxon>
        <taxon>Pseudomonadota</taxon>
        <taxon>Alphaproteobacteria</taxon>
        <taxon>Hyphomicrobiales</taxon>
        <taxon>Nitrobacteraceae</taxon>
        <taxon>Rhodoplanes</taxon>
    </lineage>
</organism>